<dbReference type="Proteomes" id="UP000679220">
    <property type="component" value="Unassembled WGS sequence"/>
</dbReference>
<evidence type="ECO:0000256" key="1">
    <source>
        <dbReference type="SAM" id="Phobius"/>
    </source>
</evidence>
<name>A0A941F4A3_9BACT</name>
<feature type="transmembrane region" description="Helical" evidence="1">
    <location>
        <begin position="46"/>
        <end position="68"/>
    </location>
</feature>
<feature type="transmembrane region" description="Helical" evidence="1">
    <location>
        <begin position="88"/>
        <end position="112"/>
    </location>
</feature>
<protein>
    <recommendedName>
        <fullName evidence="4">Cytochrome B</fullName>
    </recommendedName>
</protein>
<dbReference type="AlphaFoldDB" id="A0A941F4A3"/>
<dbReference type="RefSeq" id="WP_212191561.1">
    <property type="nucleotide sequence ID" value="NZ_JAGTAR010000020.1"/>
</dbReference>
<evidence type="ECO:0008006" key="4">
    <source>
        <dbReference type="Google" id="ProtNLM"/>
    </source>
</evidence>
<evidence type="ECO:0000313" key="2">
    <source>
        <dbReference type="EMBL" id="MBR8536531.1"/>
    </source>
</evidence>
<comment type="caution">
    <text evidence="2">The sequence shown here is derived from an EMBL/GenBank/DDBJ whole genome shotgun (WGS) entry which is preliminary data.</text>
</comment>
<dbReference type="PROSITE" id="PS51257">
    <property type="entry name" value="PROKAR_LIPOPROTEIN"/>
    <property type="match status" value="1"/>
</dbReference>
<accession>A0A941F4A3</accession>
<proteinExistence type="predicted"/>
<feature type="transmembrane region" description="Helical" evidence="1">
    <location>
        <begin position="124"/>
        <end position="143"/>
    </location>
</feature>
<organism evidence="2 3">
    <name type="scientific">Carboxylicivirga sediminis</name>
    <dbReference type="NCBI Taxonomy" id="2006564"/>
    <lineage>
        <taxon>Bacteria</taxon>
        <taxon>Pseudomonadati</taxon>
        <taxon>Bacteroidota</taxon>
        <taxon>Bacteroidia</taxon>
        <taxon>Marinilabiliales</taxon>
        <taxon>Marinilabiliaceae</taxon>
        <taxon>Carboxylicivirga</taxon>
    </lineage>
</organism>
<keyword evidence="1" id="KW-0812">Transmembrane</keyword>
<keyword evidence="3" id="KW-1185">Reference proteome</keyword>
<feature type="transmembrane region" description="Helical" evidence="1">
    <location>
        <begin position="6"/>
        <end position="25"/>
    </location>
</feature>
<reference evidence="2" key="1">
    <citation type="journal article" date="2018" name="Int. J. Syst. Evol. Microbiol.">
        <title>Carboxylicivirga sediminis sp. nov., isolated from coastal sediment.</title>
        <authorList>
            <person name="Wang F.Q."/>
            <person name="Ren L.H."/>
            <person name="Zou R.J."/>
            <person name="Sun Y.Z."/>
            <person name="Liu X.J."/>
            <person name="Jiang F."/>
            <person name="Liu L.J."/>
        </authorList>
    </citation>
    <scope>NUCLEOTIDE SEQUENCE</scope>
    <source>
        <strain evidence="2">JR1</strain>
    </source>
</reference>
<dbReference type="EMBL" id="JAGTAR010000020">
    <property type="protein sequence ID" value="MBR8536531.1"/>
    <property type="molecule type" value="Genomic_DNA"/>
</dbReference>
<reference evidence="2" key="2">
    <citation type="submission" date="2021-04" db="EMBL/GenBank/DDBJ databases">
        <authorList>
            <person name="Zhang T."/>
            <person name="Zhang Y."/>
            <person name="Lu D."/>
            <person name="Zuo D."/>
            <person name="Du Z."/>
        </authorList>
    </citation>
    <scope>NUCLEOTIDE SEQUENCE</scope>
    <source>
        <strain evidence="2">JR1</strain>
    </source>
</reference>
<evidence type="ECO:0000313" key="3">
    <source>
        <dbReference type="Proteomes" id="UP000679220"/>
    </source>
</evidence>
<gene>
    <name evidence="2" type="ORF">KDU71_13235</name>
</gene>
<keyword evidence="1" id="KW-1133">Transmembrane helix</keyword>
<sequence length="147" mass="16785">MRELVLILHIITSLLACFITGTILVRAIGGLANRLQLNKLDVKLPFVATLLLYLQFVLGTFLFVMYMLEFGSGEVTIYAKQVVKGRFWAVEHFILMVFTLVMSHIGWVFAKSNHTPRLIFKKNFLYFGIACAMILISMAMNIVRYAM</sequence>
<keyword evidence="1" id="KW-0472">Membrane</keyword>